<dbReference type="Pfam" id="PF07006">
    <property type="entry name" value="DUF1310"/>
    <property type="match status" value="1"/>
</dbReference>
<evidence type="ECO:0008006" key="3">
    <source>
        <dbReference type="Google" id="ProtNLM"/>
    </source>
</evidence>
<gene>
    <name evidence="1" type="ORF">SAG0055_03110</name>
</gene>
<reference evidence="1 2" key="1">
    <citation type="submission" date="2012-10" db="EMBL/GenBank/DDBJ databases">
        <authorList>
            <person name="Zadoks R.N."/>
            <person name="Moroni P."/>
            <person name="Richards V.P."/>
            <person name="Durkin S.A.S."/>
            <person name="Kim M."/>
            <person name="Pavinski Bitar P.D."/>
            <person name="Stanhope M.J."/>
            <person name="Town C.D."/>
            <person name="Venter J.C."/>
        </authorList>
    </citation>
    <scope>NUCLEOTIDE SEQUENCE [LARGE SCALE GENOMIC DNA]</scope>
    <source>
        <strain evidence="1 2">CCUG 29376</strain>
    </source>
</reference>
<accession>A0AAV3JIU8</accession>
<proteinExistence type="predicted"/>
<dbReference type="InterPro" id="IPR010738">
    <property type="entry name" value="DUF1310"/>
</dbReference>
<comment type="caution">
    <text evidence="1">The sequence shown here is derived from an EMBL/GenBank/DDBJ whole genome shotgun (WGS) entry which is preliminary data.</text>
</comment>
<dbReference type="EMBL" id="ANDB01000022">
    <property type="protein sequence ID" value="EPW15463.1"/>
    <property type="molecule type" value="Genomic_DNA"/>
</dbReference>
<sequence length="124" mass="14174">MKKKYWTLLILLLTVLGGSGYMVFKQHTEKEKMIAIAHSDEAKEVYEEQLKKLDRNALTENGKIKEYQIDDSSLKYNPMGGMNLKLIINDNKKLDISFGLVKNESGNLETFGYTISPQLVELTE</sequence>
<dbReference type="Proteomes" id="UP000015267">
    <property type="component" value="Unassembled WGS sequence"/>
</dbReference>
<evidence type="ECO:0000313" key="2">
    <source>
        <dbReference type="Proteomes" id="UP000015267"/>
    </source>
</evidence>
<protein>
    <recommendedName>
        <fullName evidence="3">DUF1310 family protein</fullName>
    </recommendedName>
</protein>
<dbReference type="RefSeq" id="WP_000731527.1">
    <property type="nucleotide sequence ID" value="NZ_ANDB01000022.1"/>
</dbReference>
<organism evidence="1 2">
    <name type="scientific">Streptococcus agalactiae CCUG 29376</name>
    <dbReference type="NCBI Taxonomy" id="1105255"/>
    <lineage>
        <taxon>Bacteria</taxon>
        <taxon>Bacillati</taxon>
        <taxon>Bacillota</taxon>
        <taxon>Bacilli</taxon>
        <taxon>Lactobacillales</taxon>
        <taxon>Streptococcaceae</taxon>
        <taxon>Streptococcus</taxon>
    </lineage>
</organism>
<name>A0AAV3JIU8_STRAG</name>
<evidence type="ECO:0000313" key="1">
    <source>
        <dbReference type="EMBL" id="EPW15463.1"/>
    </source>
</evidence>
<dbReference type="AlphaFoldDB" id="A0AAV3JIU8"/>